<keyword evidence="6 9" id="KW-1133">Transmembrane helix</keyword>
<dbReference type="Proteomes" id="UP000005384">
    <property type="component" value="Unassembled WGS sequence"/>
</dbReference>
<dbReference type="GO" id="GO:0022857">
    <property type="term" value="F:transmembrane transporter activity"/>
    <property type="evidence" value="ECO:0007669"/>
    <property type="project" value="InterPro"/>
</dbReference>
<feature type="transmembrane region" description="Helical" evidence="9">
    <location>
        <begin position="137"/>
        <end position="157"/>
    </location>
</feature>
<evidence type="ECO:0000256" key="3">
    <source>
        <dbReference type="ARBA" id="ARBA00022475"/>
    </source>
</evidence>
<dbReference type="HOGENOM" id="CLU_039929_2_1_9"/>
<dbReference type="RefSeq" id="WP_006782531.1">
    <property type="nucleotide sequence ID" value="NZ_CP040506.1"/>
</dbReference>
<name>G5IM15_9FIRM</name>
<feature type="transmembrane region" description="Helical" evidence="9">
    <location>
        <begin position="62"/>
        <end position="79"/>
    </location>
</feature>
<evidence type="ECO:0008006" key="12">
    <source>
        <dbReference type="Google" id="ProtNLM"/>
    </source>
</evidence>
<dbReference type="Pfam" id="PF02653">
    <property type="entry name" value="BPD_transp_2"/>
    <property type="match status" value="1"/>
</dbReference>
<dbReference type="PANTHER" id="PTHR11795">
    <property type="entry name" value="BRANCHED-CHAIN AMINO ACID TRANSPORT SYSTEM PERMEASE PROTEIN LIVH"/>
    <property type="match status" value="1"/>
</dbReference>
<evidence type="ECO:0000256" key="9">
    <source>
        <dbReference type="SAM" id="Phobius"/>
    </source>
</evidence>
<keyword evidence="3" id="KW-1003">Cell membrane</keyword>
<keyword evidence="4 9" id="KW-0812">Transmembrane</keyword>
<organism evidence="10 11">
    <name type="scientific">Hungatella hathewayi WAL-18680</name>
    <dbReference type="NCBI Taxonomy" id="742737"/>
    <lineage>
        <taxon>Bacteria</taxon>
        <taxon>Bacillati</taxon>
        <taxon>Bacillota</taxon>
        <taxon>Clostridia</taxon>
        <taxon>Lachnospirales</taxon>
        <taxon>Lachnospiraceae</taxon>
        <taxon>Hungatella</taxon>
    </lineage>
</organism>
<accession>G5IM15</accession>
<sequence>MTVSYFLQTLVTGISSGMVSYMMVAGMSLIISGMNMVNFGQGAFFVLGTYLCYSLVPVVGFIPALIIIPFVVGFLGWFVERAVRPLFGKNMLYIMLLTFGVAYIVCDAMVMVWGYSIRLLTLPKFLNGSIAIFGIRFPVYYLFMIVVGALIAFAFWFMINKTKLGMLMRAIIKDREMVACLGINVNRLFSIMFMIGMGIAGLGGVINAPITGMSPKEGLSIFGNIMPILMIGGMRNMNGCLPAALLVGLVNAFGAIFFPQFYNLLPAALMVICMFIRPNGVFSKKEA</sequence>
<gene>
    <name evidence="10" type="ORF">HMPREF9473_04543</name>
</gene>
<reference evidence="10 11" key="1">
    <citation type="submission" date="2011-08" db="EMBL/GenBank/DDBJ databases">
        <title>The Genome Sequence of Clostridium hathewayi WAL-18680.</title>
        <authorList>
            <consortium name="The Broad Institute Genome Sequencing Platform"/>
            <person name="Earl A."/>
            <person name="Ward D."/>
            <person name="Feldgarden M."/>
            <person name="Gevers D."/>
            <person name="Finegold S.M."/>
            <person name="Summanen P.H."/>
            <person name="Molitoris D.R."/>
            <person name="Song M."/>
            <person name="Daigneault M."/>
            <person name="Allen-Vercoe E."/>
            <person name="Young S.K."/>
            <person name="Zeng Q."/>
            <person name="Gargeya S."/>
            <person name="Fitzgerald M."/>
            <person name="Haas B."/>
            <person name="Abouelleil A."/>
            <person name="Alvarado L."/>
            <person name="Arachchi H.M."/>
            <person name="Berlin A."/>
            <person name="Brown A."/>
            <person name="Chapman S.B."/>
            <person name="Chen Z."/>
            <person name="Dunbar C."/>
            <person name="Freedman E."/>
            <person name="Gearin G."/>
            <person name="Gellesch M."/>
            <person name="Goldberg J."/>
            <person name="Griggs A."/>
            <person name="Gujja S."/>
            <person name="Heiman D."/>
            <person name="Howarth C."/>
            <person name="Larson L."/>
            <person name="Lui A."/>
            <person name="MacDonald P.J.P."/>
            <person name="Montmayeur A."/>
            <person name="Murphy C."/>
            <person name="Neiman D."/>
            <person name="Pearson M."/>
            <person name="Priest M."/>
            <person name="Roberts A."/>
            <person name="Saif S."/>
            <person name="Shea T."/>
            <person name="Shenoy N."/>
            <person name="Sisk P."/>
            <person name="Stolte C."/>
            <person name="Sykes S."/>
            <person name="Wortman J."/>
            <person name="Nusbaum C."/>
            <person name="Birren B."/>
        </authorList>
    </citation>
    <scope>NUCLEOTIDE SEQUENCE [LARGE SCALE GENOMIC DNA]</scope>
    <source>
        <strain evidence="10 11">WAL-18680</strain>
    </source>
</reference>
<dbReference type="EMBL" id="ADLN01000120">
    <property type="protein sequence ID" value="EHI57434.1"/>
    <property type="molecule type" value="Genomic_DNA"/>
</dbReference>
<feature type="transmembrane region" description="Helical" evidence="9">
    <location>
        <begin position="241"/>
        <end position="258"/>
    </location>
</feature>
<dbReference type="CDD" id="cd06582">
    <property type="entry name" value="TM_PBP1_LivH_like"/>
    <property type="match status" value="1"/>
</dbReference>
<evidence type="ECO:0000256" key="7">
    <source>
        <dbReference type="ARBA" id="ARBA00023136"/>
    </source>
</evidence>
<evidence type="ECO:0000313" key="10">
    <source>
        <dbReference type="EMBL" id="EHI57434.1"/>
    </source>
</evidence>
<dbReference type="PANTHER" id="PTHR11795:SF442">
    <property type="entry name" value="ABC TRANSPORTER ATP-BINDING PROTEIN"/>
    <property type="match status" value="1"/>
</dbReference>
<comment type="subcellular location">
    <subcellularLocation>
        <location evidence="1">Cell membrane</location>
        <topology evidence="1">Multi-pass membrane protein</topology>
    </subcellularLocation>
</comment>
<proteinExistence type="inferred from homology"/>
<keyword evidence="7 9" id="KW-0472">Membrane</keyword>
<dbReference type="GO" id="GO:0006865">
    <property type="term" value="P:amino acid transport"/>
    <property type="evidence" value="ECO:0007669"/>
    <property type="project" value="UniProtKB-KW"/>
</dbReference>
<dbReference type="GO" id="GO:0005886">
    <property type="term" value="C:plasma membrane"/>
    <property type="evidence" value="ECO:0007669"/>
    <property type="project" value="UniProtKB-SubCell"/>
</dbReference>
<dbReference type="InterPro" id="IPR052157">
    <property type="entry name" value="BCAA_transport_permease"/>
</dbReference>
<evidence type="ECO:0000313" key="11">
    <source>
        <dbReference type="Proteomes" id="UP000005384"/>
    </source>
</evidence>
<keyword evidence="5" id="KW-0029">Amino-acid transport</keyword>
<evidence type="ECO:0000256" key="8">
    <source>
        <dbReference type="ARBA" id="ARBA00037998"/>
    </source>
</evidence>
<keyword evidence="11" id="KW-1185">Reference proteome</keyword>
<evidence type="ECO:0000256" key="6">
    <source>
        <dbReference type="ARBA" id="ARBA00022989"/>
    </source>
</evidence>
<evidence type="ECO:0000256" key="5">
    <source>
        <dbReference type="ARBA" id="ARBA00022970"/>
    </source>
</evidence>
<feature type="transmembrane region" description="Helical" evidence="9">
    <location>
        <begin position="91"/>
        <end position="117"/>
    </location>
</feature>
<protein>
    <recommendedName>
        <fullName evidence="12">Branched-chain amino acid ABC transporter permease</fullName>
    </recommendedName>
</protein>
<dbReference type="InterPro" id="IPR001851">
    <property type="entry name" value="ABC_transp_permease"/>
</dbReference>
<evidence type="ECO:0000256" key="2">
    <source>
        <dbReference type="ARBA" id="ARBA00022448"/>
    </source>
</evidence>
<feature type="transmembrane region" description="Helical" evidence="9">
    <location>
        <begin position="178"/>
        <end position="206"/>
    </location>
</feature>
<evidence type="ECO:0000256" key="1">
    <source>
        <dbReference type="ARBA" id="ARBA00004651"/>
    </source>
</evidence>
<comment type="similarity">
    <text evidence="8">Belongs to the binding-protein-dependent transport system permease family. LivHM subfamily.</text>
</comment>
<dbReference type="PATRIC" id="fig|742737.3.peg.4529"/>
<feature type="transmembrane region" description="Helical" evidence="9">
    <location>
        <begin position="6"/>
        <end position="24"/>
    </location>
</feature>
<comment type="caution">
    <text evidence="10">The sequence shown here is derived from an EMBL/GenBank/DDBJ whole genome shotgun (WGS) entry which is preliminary data.</text>
</comment>
<evidence type="ECO:0000256" key="4">
    <source>
        <dbReference type="ARBA" id="ARBA00022692"/>
    </source>
</evidence>
<dbReference type="AlphaFoldDB" id="G5IM15"/>
<keyword evidence="2" id="KW-0813">Transport</keyword>